<reference evidence="1" key="1">
    <citation type="submission" date="2020-05" db="EMBL/GenBank/DDBJ databases">
        <authorList>
            <person name="Chiriac C."/>
            <person name="Salcher M."/>
            <person name="Ghai R."/>
            <person name="Kavagutti S V."/>
        </authorList>
    </citation>
    <scope>NUCLEOTIDE SEQUENCE</scope>
</reference>
<sequence>MNGRGARNKGAAGEREVAGILSDKLGFVVKRKLGQARDGEDDIQIGKFRIEVKRKERICIEDWCKQVEACIEPGEIPVVVYRRNGQPWRVVLLLDDFIPMVRDQL</sequence>
<evidence type="ECO:0000313" key="1">
    <source>
        <dbReference type="EMBL" id="CAB5223395.1"/>
    </source>
</evidence>
<dbReference type="EMBL" id="LR798319">
    <property type="protein sequence ID" value="CAB5223395.1"/>
    <property type="molecule type" value="Genomic_DNA"/>
</dbReference>
<accession>A0A6J7X2P4</accession>
<dbReference type="InterPro" id="IPR056931">
    <property type="entry name" value="D14-like"/>
</dbReference>
<gene>
    <name evidence="1" type="ORF">UFOVP382_39</name>
</gene>
<name>A0A6J7X2P4_9CAUD</name>
<protein>
    <submittedName>
        <fullName evidence="1">Uncharacterized protein</fullName>
    </submittedName>
</protein>
<organism evidence="1">
    <name type="scientific">uncultured Caudovirales phage</name>
    <dbReference type="NCBI Taxonomy" id="2100421"/>
    <lineage>
        <taxon>Viruses</taxon>
        <taxon>Duplodnaviria</taxon>
        <taxon>Heunggongvirae</taxon>
        <taxon>Uroviricota</taxon>
        <taxon>Caudoviricetes</taxon>
        <taxon>Peduoviridae</taxon>
        <taxon>Maltschvirus</taxon>
        <taxon>Maltschvirus maltsch</taxon>
    </lineage>
</organism>
<proteinExistence type="predicted"/>
<dbReference type="Pfam" id="PF24608">
    <property type="entry name" value="PDDEXK_15"/>
    <property type="match status" value="1"/>
</dbReference>